<dbReference type="AlphaFoldDB" id="A0AAD4IQY9"/>
<name>A0AAD4IQY9_PERFH</name>
<dbReference type="Proteomes" id="UP001190926">
    <property type="component" value="Unassembled WGS sequence"/>
</dbReference>
<accession>A0AAD4IQY9</accession>
<dbReference type="InterPro" id="IPR036770">
    <property type="entry name" value="Ankyrin_rpt-contain_sf"/>
</dbReference>
<dbReference type="PANTHER" id="PTHR24177">
    <property type="entry name" value="CASKIN"/>
    <property type="match status" value="1"/>
</dbReference>
<feature type="non-terminal residue" evidence="1">
    <location>
        <position position="123"/>
    </location>
</feature>
<reference evidence="1 2" key="1">
    <citation type="journal article" date="2021" name="Nat. Commun.">
        <title>Incipient diploidization of the medicinal plant Perilla within 10,000 years.</title>
        <authorList>
            <person name="Zhang Y."/>
            <person name="Shen Q."/>
            <person name="Leng L."/>
            <person name="Zhang D."/>
            <person name="Chen S."/>
            <person name="Shi Y."/>
            <person name="Ning Z."/>
            <person name="Chen S."/>
        </authorList>
    </citation>
    <scope>NUCLEOTIDE SEQUENCE [LARGE SCALE GENOMIC DNA]</scope>
    <source>
        <strain evidence="2">cv. PC099</strain>
    </source>
</reference>
<dbReference type="EMBL" id="SDAM02028501">
    <property type="protein sequence ID" value="KAH6757681.1"/>
    <property type="molecule type" value="Genomic_DNA"/>
</dbReference>
<evidence type="ECO:0000313" key="1">
    <source>
        <dbReference type="EMBL" id="KAH6757681.1"/>
    </source>
</evidence>
<keyword evidence="2" id="KW-1185">Reference proteome</keyword>
<dbReference type="PANTHER" id="PTHR24177:SF335">
    <property type="entry name" value="PGG DOMAIN-CONTAINING PROTEIN"/>
    <property type="match status" value="1"/>
</dbReference>
<sequence>MIKEIRKLSQADLNKMNIDKIIYDAIKHGIIEFIEEMLKYKPGIVWKKDKKGRTIFAHAIVLRQEKIFSLIYNLGARKCIMARRHDIFRNNFLHLAGKLSPPSQLERVSGAALQMQRELQWFK</sequence>
<comment type="caution">
    <text evidence="1">The sequence shown here is derived from an EMBL/GenBank/DDBJ whole genome shotgun (WGS) entry which is preliminary data.</text>
</comment>
<dbReference type="SUPFAM" id="SSF48403">
    <property type="entry name" value="Ankyrin repeat"/>
    <property type="match status" value="1"/>
</dbReference>
<gene>
    <name evidence="1" type="ORF">C2S53_020873</name>
</gene>
<proteinExistence type="predicted"/>
<dbReference type="GO" id="GO:0016020">
    <property type="term" value="C:membrane"/>
    <property type="evidence" value="ECO:0007669"/>
    <property type="project" value="TreeGrafter"/>
</dbReference>
<organism evidence="1 2">
    <name type="scientific">Perilla frutescens var. hirtella</name>
    <name type="common">Perilla citriodora</name>
    <name type="synonym">Perilla setoyensis</name>
    <dbReference type="NCBI Taxonomy" id="608512"/>
    <lineage>
        <taxon>Eukaryota</taxon>
        <taxon>Viridiplantae</taxon>
        <taxon>Streptophyta</taxon>
        <taxon>Embryophyta</taxon>
        <taxon>Tracheophyta</taxon>
        <taxon>Spermatophyta</taxon>
        <taxon>Magnoliopsida</taxon>
        <taxon>eudicotyledons</taxon>
        <taxon>Gunneridae</taxon>
        <taxon>Pentapetalae</taxon>
        <taxon>asterids</taxon>
        <taxon>lamiids</taxon>
        <taxon>Lamiales</taxon>
        <taxon>Lamiaceae</taxon>
        <taxon>Nepetoideae</taxon>
        <taxon>Elsholtzieae</taxon>
        <taxon>Perilla</taxon>
    </lineage>
</organism>
<protein>
    <submittedName>
        <fullName evidence="1">Ankyrin repeat family protein</fullName>
    </submittedName>
</protein>
<evidence type="ECO:0000313" key="2">
    <source>
        <dbReference type="Proteomes" id="UP001190926"/>
    </source>
</evidence>